<keyword evidence="5 6" id="KW-0472">Membrane</keyword>
<dbReference type="Pfam" id="PF01169">
    <property type="entry name" value="GDT1"/>
    <property type="match status" value="2"/>
</dbReference>
<evidence type="ECO:0000313" key="8">
    <source>
        <dbReference type="Proteomes" id="UP000321248"/>
    </source>
</evidence>
<keyword evidence="4 6" id="KW-1133">Transmembrane helix</keyword>
<feature type="transmembrane region" description="Helical" evidence="6">
    <location>
        <begin position="62"/>
        <end position="84"/>
    </location>
</feature>
<evidence type="ECO:0000256" key="2">
    <source>
        <dbReference type="ARBA" id="ARBA00009190"/>
    </source>
</evidence>
<organism evidence="7 8">
    <name type="scientific">Alkalisalibacterium limincola</name>
    <dbReference type="NCBI Taxonomy" id="2699169"/>
    <lineage>
        <taxon>Bacteria</taxon>
        <taxon>Pseudomonadati</taxon>
        <taxon>Pseudomonadota</taxon>
        <taxon>Gammaproteobacteria</taxon>
        <taxon>Lysobacterales</taxon>
        <taxon>Lysobacteraceae</taxon>
        <taxon>Alkalisalibacterium</taxon>
    </lineage>
</organism>
<proteinExistence type="inferred from homology"/>
<dbReference type="GO" id="GO:0016020">
    <property type="term" value="C:membrane"/>
    <property type="evidence" value="ECO:0007669"/>
    <property type="project" value="UniProtKB-SubCell"/>
</dbReference>
<comment type="caution">
    <text evidence="7">The sequence shown here is derived from an EMBL/GenBank/DDBJ whole genome shotgun (WGS) entry which is preliminary data.</text>
</comment>
<dbReference type="OrthoDB" id="9801356at2"/>
<keyword evidence="8" id="KW-1185">Reference proteome</keyword>
<dbReference type="GO" id="GO:0046873">
    <property type="term" value="F:metal ion transmembrane transporter activity"/>
    <property type="evidence" value="ECO:0007669"/>
    <property type="project" value="InterPro"/>
</dbReference>
<evidence type="ECO:0000256" key="6">
    <source>
        <dbReference type="RuleBase" id="RU365102"/>
    </source>
</evidence>
<dbReference type="InterPro" id="IPR001727">
    <property type="entry name" value="GDT1-like"/>
</dbReference>
<dbReference type="PANTHER" id="PTHR12608:SF1">
    <property type="entry name" value="TRANSMEMBRANE PROTEIN 165"/>
    <property type="match status" value="1"/>
</dbReference>
<dbReference type="RefSeq" id="WP_147890969.1">
    <property type="nucleotide sequence ID" value="NZ_VRTS01000002.1"/>
</dbReference>
<feature type="transmembrane region" description="Helical" evidence="6">
    <location>
        <begin position="132"/>
        <end position="154"/>
    </location>
</feature>
<evidence type="ECO:0000313" key="7">
    <source>
        <dbReference type="EMBL" id="TXK65049.1"/>
    </source>
</evidence>
<dbReference type="EMBL" id="VRTS01000002">
    <property type="protein sequence ID" value="TXK65049.1"/>
    <property type="molecule type" value="Genomic_DNA"/>
</dbReference>
<keyword evidence="3 6" id="KW-0812">Transmembrane</keyword>
<evidence type="ECO:0000256" key="5">
    <source>
        <dbReference type="ARBA" id="ARBA00023136"/>
    </source>
</evidence>
<evidence type="ECO:0000256" key="4">
    <source>
        <dbReference type="ARBA" id="ARBA00022989"/>
    </source>
</evidence>
<name>A0A5C8KXD7_9GAMM</name>
<evidence type="ECO:0000256" key="1">
    <source>
        <dbReference type="ARBA" id="ARBA00004141"/>
    </source>
</evidence>
<feature type="transmembrane region" description="Helical" evidence="6">
    <location>
        <begin position="166"/>
        <end position="183"/>
    </location>
</feature>
<reference evidence="7 8" key="1">
    <citation type="submission" date="2019-08" db="EMBL/GenBank/DDBJ databases">
        <authorList>
            <person name="Karlyshev A.V."/>
        </authorList>
    </citation>
    <scope>NUCLEOTIDE SEQUENCE [LARGE SCALE GENOMIC DNA]</scope>
    <source>
        <strain evidence="7 8">Alg18-2.2</strain>
    </source>
</reference>
<dbReference type="PANTHER" id="PTHR12608">
    <property type="entry name" value="TRANSMEMBRANE PROTEIN HTP-1 RELATED"/>
    <property type="match status" value="1"/>
</dbReference>
<protein>
    <recommendedName>
        <fullName evidence="6">GDT1 family protein</fullName>
    </recommendedName>
</protein>
<dbReference type="Proteomes" id="UP000321248">
    <property type="component" value="Unassembled WGS sequence"/>
</dbReference>
<accession>A0A5C8KXD7</accession>
<gene>
    <name evidence="7" type="ORF">FU658_04455</name>
</gene>
<evidence type="ECO:0000256" key="3">
    <source>
        <dbReference type="ARBA" id="ARBA00022692"/>
    </source>
</evidence>
<feature type="transmembrane region" description="Helical" evidence="6">
    <location>
        <begin position="96"/>
        <end position="112"/>
    </location>
</feature>
<feature type="transmembrane region" description="Helical" evidence="6">
    <location>
        <begin position="35"/>
        <end position="56"/>
    </location>
</feature>
<comment type="subcellular location">
    <subcellularLocation>
        <location evidence="1 6">Membrane</location>
        <topology evidence="1 6">Multi-pass membrane protein</topology>
    </subcellularLocation>
</comment>
<sequence>MNTLIISTLAVAIAEIGDKTQLLALVLAARFRRPWAVIAGIFVATLLNHALAGWVGAWVADWISAGVLRWLLAASFLAVALWTLVPDKLDEHAPPLSARSAFIATTLAFFLVEMGDKTQVATVVLAATYDPLWQVVAGSTFGMLLANAPVVLLGQHAGPRIPLHHVRWAAAAFFALIAAWIAWQGLPG</sequence>
<comment type="similarity">
    <text evidence="2 6">Belongs to the GDT1 family.</text>
</comment>
<dbReference type="AlphaFoldDB" id="A0A5C8KXD7"/>